<accession>A0ABQ5TUD4</accession>
<dbReference type="Pfam" id="PF14345">
    <property type="entry name" value="GDYXXLXY"/>
    <property type="match status" value="1"/>
</dbReference>
<organism evidence="1 2">
    <name type="scientific">Methylophaga thalassica</name>
    <dbReference type="NCBI Taxonomy" id="40223"/>
    <lineage>
        <taxon>Bacteria</taxon>
        <taxon>Pseudomonadati</taxon>
        <taxon>Pseudomonadota</taxon>
        <taxon>Gammaproteobacteria</taxon>
        <taxon>Thiotrichales</taxon>
        <taxon>Piscirickettsiaceae</taxon>
        <taxon>Methylophaga</taxon>
    </lineage>
</organism>
<gene>
    <name evidence="1" type="ORF">GCM10007891_11920</name>
</gene>
<reference evidence="1" key="2">
    <citation type="submission" date="2023-01" db="EMBL/GenBank/DDBJ databases">
        <title>Draft genome sequence of Methylophaga thalassica strain NBRC 102424.</title>
        <authorList>
            <person name="Sun Q."/>
            <person name="Mori K."/>
        </authorList>
    </citation>
    <scope>NUCLEOTIDE SEQUENCE</scope>
    <source>
        <strain evidence="1">NBRC 102424</strain>
    </source>
</reference>
<proteinExistence type="predicted"/>
<evidence type="ECO:0000313" key="1">
    <source>
        <dbReference type="EMBL" id="GLP99338.1"/>
    </source>
</evidence>
<dbReference type="EMBL" id="BSND01000004">
    <property type="protein sequence ID" value="GLP99338.1"/>
    <property type="molecule type" value="Genomic_DNA"/>
</dbReference>
<keyword evidence="2" id="KW-1185">Reference proteome</keyword>
<protein>
    <submittedName>
        <fullName evidence="1">Membrane protein</fullName>
    </submittedName>
</protein>
<reference evidence="1" key="1">
    <citation type="journal article" date="2014" name="Int. J. Syst. Evol. Microbiol.">
        <title>Complete genome of a new Firmicutes species belonging to the dominant human colonic microbiota ('Ruminococcus bicirculans') reveals two chromosomes and a selective capacity to utilize plant glucans.</title>
        <authorList>
            <consortium name="NISC Comparative Sequencing Program"/>
            <person name="Wegmann U."/>
            <person name="Louis P."/>
            <person name="Goesmann A."/>
            <person name="Henrissat B."/>
            <person name="Duncan S.H."/>
            <person name="Flint H.J."/>
        </authorList>
    </citation>
    <scope>NUCLEOTIDE SEQUENCE</scope>
    <source>
        <strain evidence="1">NBRC 102424</strain>
    </source>
</reference>
<comment type="caution">
    <text evidence="1">The sequence shown here is derived from an EMBL/GenBank/DDBJ whole genome shotgun (WGS) entry which is preliminary data.</text>
</comment>
<dbReference type="InterPro" id="IPR025833">
    <property type="entry name" value="GDYXXLXY"/>
</dbReference>
<evidence type="ECO:0000313" key="2">
    <source>
        <dbReference type="Proteomes" id="UP001161423"/>
    </source>
</evidence>
<name>A0ABQ5TUD4_9GAMM</name>
<dbReference type="Proteomes" id="UP001161423">
    <property type="component" value="Unassembled WGS sequence"/>
</dbReference>
<sequence>MKLTRIVAVLGLLLILLAVNWSIYKQEQVLTQGKTVLLKLAPVDPRSLMQGDYMALRFEIANQIRSALLHQNADSQTPYKLEPQEGYVVVKRNQQNEAEFVRIDHGEALAENELCLFFRVRHGMVKFATNAFFFQEGKASEYENAEFGEFRVGDDGNLLLVDLKQ</sequence>
<dbReference type="RefSeq" id="WP_284722755.1">
    <property type="nucleotide sequence ID" value="NZ_BSND01000004.1"/>
</dbReference>